<name>A0A059J7Y6_TRIIM</name>
<keyword evidence="2" id="KW-1133">Transmembrane helix</keyword>
<comment type="caution">
    <text evidence="3">The sequence shown here is derived from an EMBL/GenBank/DDBJ whole genome shotgun (WGS) entry which is preliminary data.</text>
</comment>
<evidence type="ECO:0000313" key="4">
    <source>
        <dbReference type="Proteomes" id="UP000024533"/>
    </source>
</evidence>
<proteinExistence type="predicted"/>
<protein>
    <submittedName>
        <fullName evidence="3">Uncharacterized protein</fullName>
    </submittedName>
</protein>
<evidence type="ECO:0000256" key="1">
    <source>
        <dbReference type="SAM" id="MobiDB-lite"/>
    </source>
</evidence>
<dbReference type="Proteomes" id="UP000024533">
    <property type="component" value="Unassembled WGS sequence"/>
</dbReference>
<evidence type="ECO:0000256" key="2">
    <source>
        <dbReference type="SAM" id="Phobius"/>
    </source>
</evidence>
<keyword evidence="2" id="KW-0472">Membrane</keyword>
<reference evidence="3 4" key="1">
    <citation type="submission" date="2014-02" db="EMBL/GenBank/DDBJ databases">
        <title>The Genome Sequence of Trichophyton interdigitale MR816.</title>
        <authorList>
            <consortium name="The Broad Institute Genomics Platform"/>
            <person name="Cuomo C.A."/>
            <person name="White T.C."/>
            <person name="Graser Y."/>
            <person name="Martinez-Rossi N."/>
            <person name="Heitman J."/>
            <person name="Young S.K."/>
            <person name="Zeng Q."/>
            <person name="Gargeya S."/>
            <person name="Abouelleil A."/>
            <person name="Alvarado L."/>
            <person name="Chapman S.B."/>
            <person name="Gainer-Dewar J."/>
            <person name="Goldberg J."/>
            <person name="Griggs A."/>
            <person name="Gujja S."/>
            <person name="Hansen M."/>
            <person name="Howarth C."/>
            <person name="Imamovic A."/>
            <person name="Larimer J."/>
            <person name="Martinez D."/>
            <person name="Murphy C."/>
            <person name="Pearson M.D."/>
            <person name="Persinoti G."/>
            <person name="Poon T."/>
            <person name="Priest M."/>
            <person name="Roberts A.D."/>
            <person name="Saif S."/>
            <person name="Shea T.D."/>
            <person name="Sykes S.N."/>
            <person name="Wortman J."/>
            <person name="Nusbaum C."/>
            <person name="Birren B."/>
        </authorList>
    </citation>
    <scope>NUCLEOTIDE SEQUENCE [LARGE SCALE GENOMIC DNA]</scope>
    <source>
        <strain evidence="3 4">MR816</strain>
    </source>
</reference>
<feature type="transmembrane region" description="Helical" evidence="2">
    <location>
        <begin position="12"/>
        <end position="33"/>
    </location>
</feature>
<evidence type="ECO:0000313" key="3">
    <source>
        <dbReference type="EMBL" id="KDB23592.1"/>
    </source>
</evidence>
<feature type="region of interest" description="Disordered" evidence="1">
    <location>
        <begin position="156"/>
        <end position="186"/>
    </location>
</feature>
<accession>A0A059J7Y6</accession>
<keyword evidence="4" id="KW-1185">Reference proteome</keyword>
<dbReference type="AlphaFoldDB" id="A0A059J7Y6"/>
<dbReference type="EMBL" id="AOKY01000299">
    <property type="protein sequence ID" value="KDB23592.1"/>
    <property type="molecule type" value="Genomic_DNA"/>
</dbReference>
<organism evidence="3 4">
    <name type="scientific">Trichophyton interdigitale (strain MR816)</name>
    <dbReference type="NCBI Taxonomy" id="1215338"/>
    <lineage>
        <taxon>Eukaryota</taxon>
        <taxon>Fungi</taxon>
        <taxon>Dikarya</taxon>
        <taxon>Ascomycota</taxon>
        <taxon>Pezizomycotina</taxon>
        <taxon>Eurotiomycetes</taxon>
        <taxon>Eurotiomycetidae</taxon>
        <taxon>Onygenales</taxon>
        <taxon>Arthrodermataceae</taxon>
        <taxon>Trichophyton</taxon>
    </lineage>
</organism>
<sequence>MPVDASTTRVASSGLVSIWLTFCLVCSCWMYVMNETYVSDAERLGQLRRGKGINNTSNGRAGEQKIMNRKFQMGYEHLHLLNLTALSLEGGHLTACRHRRRIFEQSGNSQTGPIPLYWIFPAARRECWCNIRPSGNGIAGMPQVSLRYLRLENPVAKTKPASGRGQKDDNQRPLEPLQPVLPNSHS</sequence>
<keyword evidence="2" id="KW-0812">Transmembrane</keyword>
<dbReference type="HOGENOM" id="CLU_1455386_0_0_1"/>
<gene>
    <name evidence="3" type="ORF">H109_04485</name>
</gene>